<dbReference type="RefSeq" id="WP_013365718.1">
    <property type="nucleotide sequence ID" value="NC_014618.1"/>
</dbReference>
<sequence>MNDTIVKQSGKMTFEQVINFFNNGMKQAETFLFLTRSSQLQLEQCLALDHLLYNATRFKHEEILRCNEENANLFLGFECAIGAVRSELMMWILLKRDMPNEAWDQLVAAQMGCLDASRAHRGFAHCDQRREVLEQLEAKLFPQQVFISAGFVSDRLDCSICGKRYSQCEHLRGKPYMGQFCEVIHRNPRGDHAALVEVPEDKRCRVVSFKTEDGYKDKLSWETTPYNEGEFFKEGDLLEAKIHLLTLDRYPYLASTEKVLGTEFSASESKSELG</sequence>
<dbReference type="KEGG" id="esc:Entcl_1716"/>
<evidence type="ECO:0000313" key="2">
    <source>
        <dbReference type="Proteomes" id="UP000006872"/>
    </source>
</evidence>
<dbReference type="STRING" id="701347.Entcl_1716"/>
<evidence type="ECO:0000313" key="1">
    <source>
        <dbReference type="EMBL" id="ADO47975.1"/>
    </source>
</evidence>
<dbReference type="EMBL" id="CP002272">
    <property type="protein sequence ID" value="ADO47975.1"/>
    <property type="molecule type" value="Genomic_DNA"/>
</dbReference>
<organism evidence="1 2">
    <name type="scientific">Enterobacter lignolyticus (strain SCF1)</name>
    <dbReference type="NCBI Taxonomy" id="701347"/>
    <lineage>
        <taxon>Bacteria</taxon>
        <taxon>Pseudomonadati</taxon>
        <taxon>Pseudomonadota</taxon>
        <taxon>Gammaproteobacteria</taxon>
        <taxon>Enterobacterales</taxon>
        <taxon>Enterobacteriaceae</taxon>
        <taxon>Pluralibacter</taxon>
    </lineage>
</organism>
<reference evidence="1 2" key="2">
    <citation type="journal article" date="2011" name="Stand. Genomic Sci.">
        <title>Complete genome sequence of 'Enterobacter lignolyticus' SCF1.</title>
        <authorList>
            <person name="Deangelis K.M."/>
            <person name="D'Haeseleer P."/>
            <person name="Chivian D."/>
            <person name="Fortney J.L."/>
            <person name="Khudyakov J."/>
            <person name="Simmons B."/>
            <person name="Woo H."/>
            <person name="Arkin A.P."/>
            <person name="Davenport K.W."/>
            <person name="Goodwin L."/>
            <person name="Chen A."/>
            <person name="Ivanova N."/>
            <person name="Kyrpides N.C."/>
            <person name="Mavromatis K."/>
            <person name="Woyke T."/>
            <person name="Hazen T.C."/>
        </authorList>
    </citation>
    <scope>NUCLEOTIDE SEQUENCE [LARGE SCALE GENOMIC DNA]</scope>
    <source>
        <strain evidence="1 2">SCF1</strain>
    </source>
</reference>
<dbReference type="AlphaFoldDB" id="E3G161"/>
<protein>
    <submittedName>
        <fullName evidence="1">Uncharacterized protein</fullName>
    </submittedName>
</protein>
<keyword evidence="2" id="KW-1185">Reference proteome</keyword>
<name>E3G161_ENTLS</name>
<dbReference type="Proteomes" id="UP000006872">
    <property type="component" value="Chromosome"/>
</dbReference>
<proteinExistence type="predicted"/>
<dbReference type="HOGENOM" id="CLU_088533_0_0_6"/>
<dbReference type="eggNOG" id="ENOG5032T69">
    <property type="taxonomic scope" value="Bacteria"/>
</dbReference>
<accession>E3G161</accession>
<reference evidence="2" key="1">
    <citation type="submission" date="2010-10" db="EMBL/GenBank/DDBJ databases">
        <title>Complete sequence of Enterobacter cloacae SCF1.</title>
        <authorList>
            <consortium name="US DOE Joint Genome Institute"/>
            <person name="Lucas S."/>
            <person name="Copeland A."/>
            <person name="Lapidus A."/>
            <person name="Cheng J.-F."/>
            <person name="Bruce D."/>
            <person name="Goodwin L."/>
            <person name="Pitluck S."/>
            <person name="Davenport K."/>
            <person name="Detter J.C."/>
            <person name="Han C."/>
            <person name="Tapia R."/>
            <person name="Land M."/>
            <person name="Hauser L."/>
            <person name="Chang Y.-J."/>
            <person name="Jeffries C."/>
            <person name="Kyrpides N."/>
            <person name="Ivanova N."/>
            <person name="Mikhailova N."/>
            <person name="DeAngelis K."/>
            <person name="Arkin A.P."/>
            <person name="Chivian D."/>
            <person name="Edwards B."/>
            <person name="Woo H."/>
            <person name="Hazen T.C."/>
            <person name="Woyke T."/>
        </authorList>
    </citation>
    <scope>NUCLEOTIDE SEQUENCE [LARGE SCALE GENOMIC DNA]</scope>
    <source>
        <strain evidence="2">SCF1</strain>
    </source>
</reference>
<gene>
    <name evidence="1" type="ordered locus">Entcl_1716</name>
</gene>